<evidence type="ECO:0000313" key="3">
    <source>
        <dbReference type="Proteomes" id="UP001500724"/>
    </source>
</evidence>
<accession>A0ABN1HDE9</accession>
<evidence type="ECO:0000256" key="1">
    <source>
        <dbReference type="SAM" id="MobiDB-lite"/>
    </source>
</evidence>
<comment type="caution">
    <text evidence="2">The sequence shown here is derived from an EMBL/GenBank/DDBJ whole genome shotgun (WGS) entry which is preliminary data.</text>
</comment>
<protein>
    <submittedName>
        <fullName evidence="2">Uncharacterized protein</fullName>
    </submittedName>
</protein>
<gene>
    <name evidence="2" type="ORF">GCM10009535_15230</name>
</gene>
<proteinExistence type="predicted"/>
<feature type="region of interest" description="Disordered" evidence="1">
    <location>
        <begin position="1"/>
        <end position="43"/>
    </location>
</feature>
<evidence type="ECO:0000313" key="2">
    <source>
        <dbReference type="EMBL" id="GAA0639436.1"/>
    </source>
</evidence>
<organism evidence="2 3">
    <name type="scientific">Streptomyces thermocarboxydovorans</name>
    <dbReference type="NCBI Taxonomy" id="59298"/>
    <lineage>
        <taxon>Bacteria</taxon>
        <taxon>Bacillati</taxon>
        <taxon>Actinomycetota</taxon>
        <taxon>Actinomycetes</taxon>
        <taxon>Kitasatosporales</taxon>
        <taxon>Streptomycetaceae</taxon>
        <taxon>Streptomyces</taxon>
    </lineage>
</organism>
<keyword evidence="3" id="KW-1185">Reference proteome</keyword>
<dbReference type="Proteomes" id="UP001500724">
    <property type="component" value="Unassembled WGS sequence"/>
</dbReference>
<reference evidence="2 3" key="1">
    <citation type="journal article" date="2019" name="Int. J. Syst. Evol. Microbiol.">
        <title>The Global Catalogue of Microorganisms (GCM) 10K type strain sequencing project: providing services to taxonomists for standard genome sequencing and annotation.</title>
        <authorList>
            <consortium name="The Broad Institute Genomics Platform"/>
            <consortium name="The Broad Institute Genome Sequencing Center for Infectious Disease"/>
            <person name="Wu L."/>
            <person name="Ma J."/>
        </authorList>
    </citation>
    <scope>NUCLEOTIDE SEQUENCE [LARGE SCALE GENOMIC DNA]</scope>
    <source>
        <strain evidence="2 3">JCM 10367</strain>
    </source>
</reference>
<feature type="compositionally biased region" description="Basic and acidic residues" evidence="1">
    <location>
        <begin position="1"/>
        <end position="10"/>
    </location>
</feature>
<dbReference type="EMBL" id="BAAAGU010000011">
    <property type="protein sequence ID" value="GAA0639436.1"/>
    <property type="molecule type" value="Genomic_DNA"/>
</dbReference>
<name>A0ABN1HDE9_9ACTN</name>
<sequence>MRRTRIEKPRRQAGARRYQDETPARGSAQQTCGLRASLDPRDPDVVRAKRLLARESEPENGQGGRP</sequence>
<dbReference type="RefSeq" id="WP_343998708.1">
    <property type="nucleotide sequence ID" value="NZ_BAAAGU010000011.1"/>
</dbReference>